<dbReference type="GeneID" id="136801501"/>
<dbReference type="RefSeq" id="XP_066914237.1">
    <property type="nucleotide sequence ID" value="XM_067058136.1"/>
</dbReference>
<proteinExistence type="predicted"/>
<accession>A0A7M6DLC5</accession>
<dbReference type="EnsemblMetazoa" id="CLYHEMT014831.2">
    <property type="protein sequence ID" value="CLYHEMP014831.2"/>
    <property type="gene ID" value="CLYHEMG014831"/>
</dbReference>
<keyword evidence="3" id="KW-1185">Reference proteome</keyword>
<dbReference type="OrthoDB" id="630895at2759"/>
<dbReference type="GO" id="GO:0016747">
    <property type="term" value="F:acyltransferase activity, transferring groups other than amino-acyl groups"/>
    <property type="evidence" value="ECO:0007669"/>
    <property type="project" value="InterPro"/>
</dbReference>
<dbReference type="SUPFAM" id="SSF55729">
    <property type="entry name" value="Acyl-CoA N-acyltransferases (Nat)"/>
    <property type="match status" value="1"/>
</dbReference>
<dbReference type="Proteomes" id="UP000594262">
    <property type="component" value="Unplaced"/>
</dbReference>
<reference evidence="2" key="1">
    <citation type="submission" date="2021-01" db="UniProtKB">
        <authorList>
            <consortium name="EnsemblMetazoa"/>
        </authorList>
    </citation>
    <scope>IDENTIFICATION</scope>
</reference>
<dbReference type="EnsemblMetazoa" id="CLYHEMT014831.1">
    <property type="protein sequence ID" value="CLYHEMP014831.1"/>
    <property type="gene ID" value="CLYHEMG014831"/>
</dbReference>
<dbReference type="PANTHER" id="PTHR43792">
    <property type="entry name" value="GNAT FAMILY, PUTATIVE (AFU_ORTHOLOGUE AFUA_3G00765)-RELATED-RELATED"/>
    <property type="match status" value="1"/>
</dbReference>
<evidence type="ECO:0000259" key="1">
    <source>
        <dbReference type="PROSITE" id="PS51186"/>
    </source>
</evidence>
<organism evidence="2 3">
    <name type="scientific">Clytia hemisphaerica</name>
    <dbReference type="NCBI Taxonomy" id="252671"/>
    <lineage>
        <taxon>Eukaryota</taxon>
        <taxon>Metazoa</taxon>
        <taxon>Cnidaria</taxon>
        <taxon>Hydrozoa</taxon>
        <taxon>Hydroidolina</taxon>
        <taxon>Leptothecata</taxon>
        <taxon>Obeliida</taxon>
        <taxon>Clytiidae</taxon>
        <taxon>Clytia</taxon>
    </lineage>
</organism>
<dbReference type="InterPro" id="IPR000182">
    <property type="entry name" value="GNAT_dom"/>
</dbReference>
<protein>
    <recommendedName>
        <fullName evidence="1">N-acetyltransferase domain-containing protein</fullName>
    </recommendedName>
</protein>
<name>A0A7M6DLC5_9CNID</name>
<dbReference type="Pfam" id="PF13302">
    <property type="entry name" value="Acetyltransf_3"/>
    <property type="match status" value="1"/>
</dbReference>
<dbReference type="InterPro" id="IPR051531">
    <property type="entry name" value="N-acetyltransferase"/>
</dbReference>
<evidence type="ECO:0000313" key="2">
    <source>
        <dbReference type="EnsemblMetazoa" id="CLYHEMP014831.1"/>
    </source>
</evidence>
<sequence>MREFKEMTLETDRLSLVRIKGETHGEELNRVVCDTFESLEPWVPWAFKIPTVEDTINGLRLTTDNHNNYIFNIYLRENDHELIGNAKCVTIDKENCYELGYWLHQKHCGKGFTTECVQRLIKFARNELKASAAVMIINENNKASLRIADKTGFQFVRKILEDSYALRPEWKDRMNHYVQVLL</sequence>
<dbReference type="AlphaFoldDB" id="A0A7M6DLC5"/>
<dbReference type="PANTHER" id="PTHR43792:SF1">
    <property type="entry name" value="N-ACETYLTRANSFERASE DOMAIN-CONTAINING PROTEIN"/>
    <property type="match status" value="1"/>
</dbReference>
<dbReference type="Gene3D" id="3.40.630.30">
    <property type="match status" value="1"/>
</dbReference>
<dbReference type="InterPro" id="IPR016181">
    <property type="entry name" value="Acyl_CoA_acyltransferase"/>
</dbReference>
<feature type="domain" description="N-acetyltransferase" evidence="1">
    <location>
        <begin position="26"/>
        <end position="173"/>
    </location>
</feature>
<dbReference type="PROSITE" id="PS51186">
    <property type="entry name" value="GNAT"/>
    <property type="match status" value="1"/>
</dbReference>
<dbReference type="EnsemblMetazoa" id="CLYHEMT014831.3">
    <property type="protein sequence ID" value="CLYHEMP014831.3"/>
    <property type="gene ID" value="CLYHEMG014831"/>
</dbReference>
<evidence type="ECO:0000313" key="3">
    <source>
        <dbReference type="Proteomes" id="UP000594262"/>
    </source>
</evidence>